<sequence length="657" mass="75062">MNGYEFLKNCRFDLDDILYVVRQINPDQSVVTERIETGEVTVFQREALLRSLTLGSLKFHGDSWHEEPKKLYSRPIDELKDSIRKEINRRLEYVSAIREEALSVLTPQSVMPICAVVADRIGDAAPPSFTTLYRWMRAFYQCKTFRILIPRHDRRGPRSLYQPNRVIELFQQAADQAFSKSPQATVKAVHDRLFILIEDENSLRPLGQQLKMPSQATTYRLFNRISQYEKTVWREGKAAADRKFTISGPGAVSTRILERVEVDHSPIDVFLVDERTGMPLGRPMLTMLVDHYSRMPLGYHVGFNGASALAVTSAIRHAVLPKIYTTSADGLEIIKPWPCYGIPQAIIVDNGIEFHGLILDHLALNFGIRILYCPKREPRFKGAVERYLKTINYSFVHLLPGTSFARFYQRGDYDPERNAVLTLTQFKNIFEKWMIDEYAHTVHRGLGTTPFEKWTSSARTNPPRLPQSIDRLIEEMGMPLRRSLRHDGIVVYGLHYAGDALATIMRRYGEGVRLTVLVDHADMGKIRLCEPDSNEAVHVAQANEFEYANGLTLEQHKLIKAEVRAQGQAAVDIEALYAAKRAIQAYISELIFSKKHSKRRQGARYASKPERSFADSSERRPEDIASHPARDALNISPPLVRNDRPRLQTFQMRKGAL</sequence>
<reference evidence="3 4" key="1">
    <citation type="submission" date="2017-10" db="EMBL/GenBank/DDBJ databases">
        <title>Two draft genome sequences of Pusillimonas sp. strains isolated from a nitrate- and radionuclide-contaminated groundwater in Russia.</title>
        <authorList>
            <person name="Grouzdev D.S."/>
            <person name="Tourova T.P."/>
            <person name="Goeva M.A."/>
            <person name="Babich T.L."/>
            <person name="Sokolova D.S."/>
            <person name="Abdullin R."/>
            <person name="Poltaraus A.B."/>
            <person name="Toshchakov S.V."/>
            <person name="Nazina T.N."/>
        </authorList>
    </citation>
    <scope>NUCLEOTIDE SEQUENCE [LARGE SCALE GENOMIC DNA]</scope>
    <source>
        <strain evidence="3 4">JR1/69-3-13</strain>
    </source>
</reference>
<dbReference type="InterPro" id="IPR001584">
    <property type="entry name" value="Integrase_cat-core"/>
</dbReference>
<proteinExistence type="predicted"/>
<evidence type="ECO:0000256" key="1">
    <source>
        <dbReference type="SAM" id="MobiDB-lite"/>
    </source>
</evidence>
<keyword evidence="4" id="KW-1185">Reference proteome</keyword>
<dbReference type="AlphaFoldDB" id="A0A2N4TZX2"/>
<dbReference type="InterPro" id="IPR012337">
    <property type="entry name" value="RNaseH-like_sf"/>
</dbReference>
<dbReference type="Proteomes" id="UP000234190">
    <property type="component" value="Unassembled WGS sequence"/>
</dbReference>
<comment type="caution">
    <text evidence="3">The sequence shown here is derived from an EMBL/GenBank/DDBJ whole genome shotgun (WGS) entry which is preliminary data.</text>
</comment>
<protein>
    <submittedName>
        <fullName evidence="3">Integrase</fullName>
    </submittedName>
</protein>
<dbReference type="GO" id="GO:0003676">
    <property type="term" value="F:nucleic acid binding"/>
    <property type="evidence" value="ECO:0007669"/>
    <property type="project" value="InterPro"/>
</dbReference>
<evidence type="ECO:0000313" key="3">
    <source>
        <dbReference type="EMBL" id="PLC48313.1"/>
    </source>
</evidence>
<feature type="domain" description="Integrase catalytic" evidence="2">
    <location>
        <begin position="262"/>
        <end position="458"/>
    </location>
</feature>
<dbReference type="EMBL" id="PDNW01000022">
    <property type="protein sequence ID" value="PLC48313.1"/>
    <property type="molecule type" value="Genomic_DNA"/>
</dbReference>
<dbReference type="SUPFAM" id="SSF53098">
    <property type="entry name" value="Ribonuclease H-like"/>
    <property type="match status" value="1"/>
</dbReference>
<accession>A0A2N4TZX2</accession>
<dbReference type="PROSITE" id="PS50994">
    <property type="entry name" value="INTEGRASE"/>
    <property type="match status" value="1"/>
</dbReference>
<dbReference type="GO" id="GO:0015074">
    <property type="term" value="P:DNA integration"/>
    <property type="evidence" value="ECO:0007669"/>
    <property type="project" value="InterPro"/>
</dbReference>
<evidence type="ECO:0000313" key="4">
    <source>
        <dbReference type="Proteomes" id="UP000234190"/>
    </source>
</evidence>
<gene>
    <name evidence="3" type="ORF">CR159_18655</name>
</gene>
<organism evidence="3 4">
    <name type="scientific">Pollutimonas subterranea</name>
    <dbReference type="NCBI Taxonomy" id="2045210"/>
    <lineage>
        <taxon>Bacteria</taxon>
        <taxon>Pseudomonadati</taxon>
        <taxon>Pseudomonadota</taxon>
        <taxon>Betaproteobacteria</taxon>
        <taxon>Burkholderiales</taxon>
        <taxon>Alcaligenaceae</taxon>
        <taxon>Pollutimonas</taxon>
    </lineage>
</organism>
<dbReference type="RefSeq" id="WP_102075471.1">
    <property type="nucleotide sequence ID" value="NZ_PDNW01000022.1"/>
</dbReference>
<name>A0A2N4TZX2_9BURK</name>
<dbReference type="Gene3D" id="3.30.420.10">
    <property type="entry name" value="Ribonuclease H-like superfamily/Ribonuclease H"/>
    <property type="match status" value="1"/>
</dbReference>
<dbReference type="OrthoDB" id="5439087at2"/>
<dbReference type="InterPro" id="IPR036397">
    <property type="entry name" value="RNaseH_sf"/>
</dbReference>
<evidence type="ECO:0000259" key="2">
    <source>
        <dbReference type="PROSITE" id="PS50994"/>
    </source>
</evidence>
<feature type="compositionally biased region" description="Basic and acidic residues" evidence="1">
    <location>
        <begin position="607"/>
        <end position="630"/>
    </location>
</feature>
<feature type="region of interest" description="Disordered" evidence="1">
    <location>
        <begin position="598"/>
        <end position="657"/>
    </location>
</feature>